<sequence>MDDSHDKPEVIEGKLIAHRRILAALLATVIGDGPAARERLRRMIADDAIATDHAEDPGVFPDSAFAISSTVAEEFRLIAREAAEIQAAAGAAD</sequence>
<dbReference type="AlphaFoldDB" id="A0A2R8BNM9"/>
<evidence type="ECO:0000313" key="2">
    <source>
        <dbReference type="Proteomes" id="UP000244924"/>
    </source>
</evidence>
<name>A0A2R8BNM9_9RHOB</name>
<gene>
    <name evidence="1" type="ORF">DEA8626_04078</name>
</gene>
<dbReference type="EMBL" id="OMOQ01000007">
    <property type="protein sequence ID" value="SPH25043.1"/>
    <property type="molecule type" value="Genomic_DNA"/>
</dbReference>
<dbReference type="Proteomes" id="UP000244924">
    <property type="component" value="Unassembled WGS sequence"/>
</dbReference>
<accession>A0A2R8BNM9</accession>
<organism evidence="1 2">
    <name type="scientific">Albidovulum aquaemixtae</name>
    <dbReference type="NCBI Taxonomy" id="1542388"/>
    <lineage>
        <taxon>Bacteria</taxon>
        <taxon>Pseudomonadati</taxon>
        <taxon>Pseudomonadota</taxon>
        <taxon>Alphaproteobacteria</taxon>
        <taxon>Rhodobacterales</taxon>
        <taxon>Paracoccaceae</taxon>
        <taxon>Albidovulum</taxon>
    </lineage>
</organism>
<keyword evidence="2" id="KW-1185">Reference proteome</keyword>
<protein>
    <submittedName>
        <fullName evidence="1">Uncharacterized protein</fullName>
    </submittedName>
</protein>
<evidence type="ECO:0000313" key="1">
    <source>
        <dbReference type="EMBL" id="SPH25043.1"/>
    </source>
</evidence>
<reference evidence="1 2" key="1">
    <citation type="submission" date="2018-03" db="EMBL/GenBank/DDBJ databases">
        <authorList>
            <person name="Keele B.F."/>
        </authorList>
    </citation>
    <scope>NUCLEOTIDE SEQUENCE [LARGE SCALE GENOMIC DNA]</scope>
    <source>
        <strain evidence="1 2">CECT 8626</strain>
    </source>
</reference>
<dbReference type="OrthoDB" id="7619942at2"/>
<proteinExistence type="predicted"/>